<dbReference type="Proteomes" id="UP000230069">
    <property type="component" value="Unassembled WGS sequence"/>
</dbReference>
<proteinExistence type="predicted"/>
<dbReference type="OrthoDB" id="10252740at2759"/>
<gene>
    <name evidence="1" type="ORF">AQUCO_02500165v1</name>
</gene>
<protein>
    <submittedName>
        <fullName evidence="1">Uncharacterized protein</fullName>
    </submittedName>
</protein>
<organism evidence="1 2">
    <name type="scientific">Aquilegia coerulea</name>
    <name type="common">Rocky mountain columbine</name>
    <dbReference type="NCBI Taxonomy" id="218851"/>
    <lineage>
        <taxon>Eukaryota</taxon>
        <taxon>Viridiplantae</taxon>
        <taxon>Streptophyta</taxon>
        <taxon>Embryophyta</taxon>
        <taxon>Tracheophyta</taxon>
        <taxon>Spermatophyta</taxon>
        <taxon>Magnoliopsida</taxon>
        <taxon>Ranunculales</taxon>
        <taxon>Ranunculaceae</taxon>
        <taxon>Thalictroideae</taxon>
        <taxon>Aquilegia</taxon>
    </lineage>
</organism>
<evidence type="ECO:0000313" key="2">
    <source>
        <dbReference type="Proteomes" id="UP000230069"/>
    </source>
</evidence>
<name>A0A2G5D9Y2_AQUCA</name>
<dbReference type="InParanoid" id="A0A2G5D9Y2"/>
<dbReference type="AlphaFoldDB" id="A0A2G5D9Y2"/>
<evidence type="ECO:0000313" key="1">
    <source>
        <dbReference type="EMBL" id="PIA40282.1"/>
    </source>
</evidence>
<sequence length="93" mass="10772">MDLSPSRNILQAQRFTNYPPKLIGSTWVHNVFPRVTDYVPIVGTSWSKEFILDLQRMAKEHFHTFEKNNQKKDLHAGMVLAKDNLIKSSSMIN</sequence>
<accession>A0A2G5D9Y2</accession>
<reference evidence="1 2" key="1">
    <citation type="submission" date="2017-09" db="EMBL/GenBank/DDBJ databases">
        <title>WGS assembly of Aquilegia coerulea Goldsmith.</title>
        <authorList>
            <person name="Hodges S."/>
            <person name="Kramer E."/>
            <person name="Nordborg M."/>
            <person name="Tomkins J."/>
            <person name="Borevitz J."/>
            <person name="Derieg N."/>
            <person name="Yan J."/>
            <person name="Mihaltcheva S."/>
            <person name="Hayes R.D."/>
            <person name="Rokhsar D."/>
        </authorList>
    </citation>
    <scope>NUCLEOTIDE SEQUENCE [LARGE SCALE GENOMIC DNA]</scope>
    <source>
        <strain evidence="2">cv. Goldsmith</strain>
    </source>
</reference>
<dbReference type="EMBL" id="KZ305042">
    <property type="protein sequence ID" value="PIA40282.1"/>
    <property type="molecule type" value="Genomic_DNA"/>
</dbReference>
<keyword evidence="2" id="KW-1185">Reference proteome</keyword>